<evidence type="ECO:0000256" key="5">
    <source>
        <dbReference type="SAM" id="MobiDB-lite"/>
    </source>
</evidence>
<dbReference type="SUPFAM" id="SSF52058">
    <property type="entry name" value="L domain-like"/>
    <property type="match status" value="1"/>
</dbReference>
<name>A0ABD3MRM7_9STRA</name>
<feature type="compositionally biased region" description="Polar residues" evidence="5">
    <location>
        <begin position="25"/>
        <end position="43"/>
    </location>
</feature>
<dbReference type="PANTHER" id="PTHR34127:SF1">
    <property type="entry name" value="OS04G0405600 PROTEIN"/>
    <property type="match status" value="1"/>
</dbReference>
<dbReference type="Proteomes" id="UP001530400">
    <property type="component" value="Unassembled WGS sequence"/>
</dbReference>
<dbReference type="PANTHER" id="PTHR34127">
    <property type="entry name" value="OS04G0405600 PROTEIN"/>
    <property type="match status" value="1"/>
</dbReference>
<dbReference type="FunFam" id="3.80.10.10:FF:000400">
    <property type="entry name" value="Nuclear pore complex protein NUP107"/>
    <property type="match status" value="1"/>
</dbReference>
<comment type="subcellular location">
    <subcellularLocation>
        <location evidence="1">Membrane</location>
    </subcellularLocation>
</comment>
<reference evidence="7 8" key="1">
    <citation type="submission" date="2024-10" db="EMBL/GenBank/DDBJ databases">
        <title>Updated reference genomes for cyclostephanoid diatoms.</title>
        <authorList>
            <person name="Roberts W.R."/>
            <person name="Alverson A.J."/>
        </authorList>
    </citation>
    <scope>NUCLEOTIDE SEQUENCE [LARGE SCALE GENOMIC DNA]</scope>
    <source>
        <strain evidence="7 8">AJA010-31</strain>
    </source>
</reference>
<feature type="region of interest" description="Disordered" evidence="5">
    <location>
        <begin position="25"/>
        <end position="44"/>
    </location>
</feature>
<dbReference type="GO" id="GO:0016020">
    <property type="term" value="C:membrane"/>
    <property type="evidence" value="ECO:0007669"/>
    <property type="project" value="UniProtKB-SubCell"/>
</dbReference>
<dbReference type="InterPro" id="IPR032675">
    <property type="entry name" value="LRR_dom_sf"/>
</dbReference>
<dbReference type="InterPro" id="IPR001611">
    <property type="entry name" value="Leu-rich_rpt"/>
</dbReference>
<evidence type="ECO:0000313" key="8">
    <source>
        <dbReference type="Proteomes" id="UP001530400"/>
    </source>
</evidence>
<keyword evidence="4 6" id="KW-0472">Membrane</keyword>
<keyword evidence="6" id="KW-0812">Transmembrane</keyword>
<dbReference type="Gene3D" id="3.80.10.10">
    <property type="entry name" value="Ribonuclease Inhibitor"/>
    <property type="match status" value="1"/>
</dbReference>
<feature type="transmembrane region" description="Helical" evidence="6">
    <location>
        <begin position="51"/>
        <end position="72"/>
    </location>
</feature>
<dbReference type="Pfam" id="PF00560">
    <property type="entry name" value="LRR_1"/>
    <property type="match status" value="2"/>
</dbReference>
<evidence type="ECO:0000256" key="2">
    <source>
        <dbReference type="ARBA" id="ARBA00022729"/>
    </source>
</evidence>
<evidence type="ECO:0000256" key="3">
    <source>
        <dbReference type="ARBA" id="ARBA00022737"/>
    </source>
</evidence>
<dbReference type="EMBL" id="JALLPJ020001382">
    <property type="protein sequence ID" value="KAL3766639.1"/>
    <property type="molecule type" value="Genomic_DNA"/>
</dbReference>
<dbReference type="InterPro" id="IPR010765">
    <property type="entry name" value="DUF1350"/>
</dbReference>
<protein>
    <submittedName>
        <fullName evidence="7">Uncharacterized protein</fullName>
    </submittedName>
</protein>
<accession>A0ABD3MRM7</accession>
<keyword evidence="6" id="KW-1133">Transmembrane helix</keyword>
<keyword evidence="8" id="KW-1185">Reference proteome</keyword>
<proteinExistence type="predicted"/>
<evidence type="ECO:0000256" key="4">
    <source>
        <dbReference type="ARBA" id="ARBA00023136"/>
    </source>
</evidence>
<keyword evidence="2" id="KW-0732">Signal</keyword>
<evidence type="ECO:0000256" key="1">
    <source>
        <dbReference type="ARBA" id="ARBA00004370"/>
    </source>
</evidence>
<sequence length="611" mass="66416">MLKYIEYHARQSNIVSPFSKNLSADVENQGSSTDGSTRSNDSASRSKKKKIIVGIVVVLVIAVGGAVGAMMATKKPKTASKKSASAKAPAKTNSPSDLNMTYTLEATVLSRGVKFNKTSSKDSRNVALDWLLKQDKMNKNATDFNLRQRYILALLAFEFGTVFRTYSKWPSDKSECTWVGVTCNKKLEVIKLELENKNLTGTLPPEISGLKSLEVLSVYNNSLNGTLPYEIGNNLTNLTVLWLDQNKFTSSIPSEFGKLRNLTDLSAAYNQINGITALARLDKKWELAQRQPGGKKIGEWSVLNVFTDDENPQPEIVYLLEPASGATPSCIIFFLGGAVLGQFPHISYSALLTRIASKMNAAVVAIPYEVGLDHFNIAKKAVERMKGAIIECEDKRGYPESMRKYALGHSLGAKLHSIGIAATGIGEELSGAGFISYNNFGFAQTISMSRSFAKELNVGAASSAMPFDALIDLAEMAVSAVGLEFSPSPSEMDKILSAKFDSNVLDKTRMFVFDDDELDSCKSFLKCFDKGPSVSYLPGTHLTPVFLKVGVEDLPDEAREMASAVSGGFQNASFGNEDELNQLVDEVSNWMLGQGPSGRRVAGVLDAEIEK</sequence>
<dbReference type="AlphaFoldDB" id="A0ABD3MRM7"/>
<organism evidence="7 8">
    <name type="scientific">Cyclotella atomus</name>
    <dbReference type="NCBI Taxonomy" id="382360"/>
    <lineage>
        <taxon>Eukaryota</taxon>
        <taxon>Sar</taxon>
        <taxon>Stramenopiles</taxon>
        <taxon>Ochrophyta</taxon>
        <taxon>Bacillariophyta</taxon>
        <taxon>Coscinodiscophyceae</taxon>
        <taxon>Thalassiosirophycidae</taxon>
        <taxon>Stephanodiscales</taxon>
        <taxon>Stephanodiscaceae</taxon>
        <taxon>Cyclotella</taxon>
    </lineage>
</organism>
<comment type="caution">
    <text evidence="7">The sequence shown here is derived from an EMBL/GenBank/DDBJ whole genome shotgun (WGS) entry which is preliminary data.</text>
</comment>
<dbReference type="Pfam" id="PF07082">
    <property type="entry name" value="DUF1350"/>
    <property type="match status" value="1"/>
</dbReference>
<evidence type="ECO:0000313" key="7">
    <source>
        <dbReference type="EMBL" id="KAL3766639.1"/>
    </source>
</evidence>
<keyword evidence="3" id="KW-0677">Repeat</keyword>
<evidence type="ECO:0000256" key="6">
    <source>
        <dbReference type="SAM" id="Phobius"/>
    </source>
</evidence>
<gene>
    <name evidence="7" type="ORF">ACHAWO_013986</name>
</gene>